<protein>
    <submittedName>
        <fullName evidence="1">Uncharacterized protein</fullName>
    </submittedName>
</protein>
<reference evidence="1" key="1">
    <citation type="journal article" date="2014" name="Int. J. Syst. Evol. Microbiol.">
        <title>Complete genome sequence of Corynebacterium casei LMG S-19264T (=DSM 44701T), isolated from a smear-ripened cheese.</title>
        <authorList>
            <consortium name="US DOE Joint Genome Institute (JGI-PGF)"/>
            <person name="Walter F."/>
            <person name="Albersmeier A."/>
            <person name="Kalinowski J."/>
            <person name="Ruckert C."/>
        </authorList>
    </citation>
    <scope>NUCLEOTIDE SEQUENCE</scope>
    <source>
        <strain evidence="1">CGMCC 1.12919</strain>
    </source>
</reference>
<dbReference type="EMBL" id="BMGG01000007">
    <property type="protein sequence ID" value="GGC76554.1"/>
    <property type="molecule type" value="Genomic_DNA"/>
</dbReference>
<dbReference type="RefSeq" id="WP_188610808.1">
    <property type="nucleotide sequence ID" value="NZ_BMGG01000007.1"/>
</dbReference>
<organism evidence="1 2">
    <name type="scientific">Chelatococcus reniformis</name>
    <dbReference type="NCBI Taxonomy" id="1494448"/>
    <lineage>
        <taxon>Bacteria</taxon>
        <taxon>Pseudomonadati</taxon>
        <taxon>Pseudomonadota</taxon>
        <taxon>Alphaproteobacteria</taxon>
        <taxon>Hyphomicrobiales</taxon>
        <taxon>Chelatococcaceae</taxon>
        <taxon>Chelatococcus</taxon>
    </lineage>
</organism>
<keyword evidence="2" id="KW-1185">Reference proteome</keyword>
<proteinExistence type="predicted"/>
<dbReference type="Proteomes" id="UP000637002">
    <property type="component" value="Unassembled WGS sequence"/>
</dbReference>
<sequence>MKASGDPGRQIGTTRSAKEIAEEISEHSDVLARATQQAAKALGLFEGANAAMKAARKLDVPFDHPVRDYADEALWMEA</sequence>
<evidence type="ECO:0000313" key="1">
    <source>
        <dbReference type="EMBL" id="GGC76554.1"/>
    </source>
</evidence>
<gene>
    <name evidence="1" type="ORF">GCM10010994_38570</name>
</gene>
<name>A0A916UKL7_9HYPH</name>
<dbReference type="AlphaFoldDB" id="A0A916UKL7"/>
<reference evidence="1" key="2">
    <citation type="submission" date="2020-09" db="EMBL/GenBank/DDBJ databases">
        <authorList>
            <person name="Sun Q."/>
            <person name="Zhou Y."/>
        </authorList>
    </citation>
    <scope>NUCLEOTIDE SEQUENCE</scope>
    <source>
        <strain evidence="1">CGMCC 1.12919</strain>
    </source>
</reference>
<evidence type="ECO:0000313" key="2">
    <source>
        <dbReference type="Proteomes" id="UP000637002"/>
    </source>
</evidence>
<accession>A0A916UKL7</accession>
<comment type="caution">
    <text evidence="1">The sequence shown here is derived from an EMBL/GenBank/DDBJ whole genome shotgun (WGS) entry which is preliminary data.</text>
</comment>